<evidence type="ECO:0000313" key="2">
    <source>
        <dbReference type="Proteomes" id="UP000236724"/>
    </source>
</evidence>
<evidence type="ECO:0008006" key="3">
    <source>
        <dbReference type="Google" id="ProtNLM"/>
    </source>
</evidence>
<name>A0A1H6FF07_9GAMM</name>
<dbReference type="SUPFAM" id="SSF51735">
    <property type="entry name" value="NAD(P)-binding Rossmann-fold domains"/>
    <property type="match status" value="1"/>
</dbReference>
<dbReference type="Gene3D" id="3.40.50.720">
    <property type="entry name" value="NAD(P)-binding Rossmann-like Domain"/>
    <property type="match status" value="1"/>
</dbReference>
<dbReference type="EMBL" id="FMSV02000540">
    <property type="protein sequence ID" value="SEH07756.1"/>
    <property type="molecule type" value="Genomic_DNA"/>
</dbReference>
<keyword evidence="2" id="KW-1185">Reference proteome</keyword>
<dbReference type="AlphaFoldDB" id="A0A1H6FF07"/>
<protein>
    <recommendedName>
        <fullName evidence="3">2-dehydropantoate 2-reductase</fullName>
    </recommendedName>
</protein>
<proteinExistence type="predicted"/>
<accession>A0A1H6FF07</accession>
<dbReference type="Proteomes" id="UP000236724">
    <property type="component" value="Unassembled WGS sequence"/>
</dbReference>
<organism evidence="1 2">
    <name type="scientific">Candidatus Venteria ishoeyi</name>
    <dbReference type="NCBI Taxonomy" id="1899563"/>
    <lineage>
        <taxon>Bacteria</taxon>
        <taxon>Pseudomonadati</taxon>
        <taxon>Pseudomonadota</taxon>
        <taxon>Gammaproteobacteria</taxon>
        <taxon>Thiotrichales</taxon>
        <taxon>Thiotrichaceae</taxon>
        <taxon>Venteria</taxon>
    </lineage>
</organism>
<dbReference type="OrthoDB" id="5793658at2"/>
<evidence type="ECO:0000313" key="1">
    <source>
        <dbReference type="EMBL" id="SEH07756.1"/>
    </source>
</evidence>
<sequence length="256" mass="28506">MTYPSPVILVGLGEMGGVFARGFLRAGYPVYPVTRNTDLSQTAQLIPQPQLVLLATGEQDLHPLLKHIPEHWRTRLVLLQNELLPKDWQQHDLDNPTVISVWFEKKPGQDFKVIIPSPVYGPQAQVIADSLGSLSIPVRVLKDKASLLFELVRKNLYILTSNIAGIKVGGNVGQLWEQHHELAESVASEVLELQAFLSAEELPQAHLINAMVEAFDNDPEHQCMGRSAPGRLQRALEIADRAGLDVPVLRQIQKLY</sequence>
<dbReference type="InterPro" id="IPR036291">
    <property type="entry name" value="NAD(P)-bd_dom_sf"/>
</dbReference>
<gene>
    <name evidence="1" type="ORF">MBHS_03641</name>
</gene>
<reference evidence="1 2" key="1">
    <citation type="submission" date="2016-10" db="EMBL/GenBank/DDBJ databases">
        <authorList>
            <person name="de Groot N.N."/>
        </authorList>
    </citation>
    <scope>NUCLEOTIDE SEQUENCE [LARGE SCALE GENOMIC DNA]</scope>
    <source>
        <strain evidence="1">MBHS1</strain>
    </source>
</reference>
<dbReference type="RefSeq" id="WP_103921378.1">
    <property type="nucleotide sequence ID" value="NZ_FMSV02000540.1"/>
</dbReference>